<dbReference type="AlphaFoldDB" id="A0A8D8LWH3"/>
<protein>
    <submittedName>
        <fullName evidence="2">Uncharacterized protein</fullName>
    </submittedName>
</protein>
<evidence type="ECO:0000256" key="1">
    <source>
        <dbReference type="SAM" id="Phobius"/>
    </source>
</evidence>
<feature type="transmembrane region" description="Helical" evidence="1">
    <location>
        <begin position="75"/>
        <end position="94"/>
    </location>
</feature>
<sequence>MLESRPLFINCPLCSCIQHSTFRYVLIPFDQLPYKRSVRFGLPDLLMLDSCLLFINCLLCSCLRDSTFRYVLSPFDQLPYFAYIIICFFLHYNTFEANDYHGLFVTTGTYFAYIIILVAQVLGQLDQEPELRV</sequence>
<feature type="transmembrane region" description="Helical" evidence="1">
    <location>
        <begin position="100"/>
        <end position="122"/>
    </location>
</feature>
<keyword evidence="1" id="KW-1133">Transmembrane helix</keyword>
<organism evidence="2">
    <name type="scientific">Cacopsylla melanoneura</name>
    <dbReference type="NCBI Taxonomy" id="428564"/>
    <lineage>
        <taxon>Eukaryota</taxon>
        <taxon>Metazoa</taxon>
        <taxon>Ecdysozoa</taxon>
        <taxon>Arthropoda</taxon>
        <taxon>Hexapoda</taxon>
        <taxon>Insecta</taxon>
        <taxon>Pterygota</taxon>
        <taxon>Neoptera</taxon>
        <taxon>Paraneoptera</taxon>
        <taxon>Hemiptera</taxon>
        <taxon>Sternorrhyncha</taxon>
        <taxon>Psylloidea</taxon>
        <taxon>Psyllidae</taxon>
        <taxon>Psyllinae</taxon>
        <taxon>Cacopsylla</taxon>
    </lineage>
</organism>
<keyword evidence="1" id="KW-0472">Membrane</keyword>
<keyword evidence="1" id="KW-0812">Transmembrane</keyword>
<dbReference type="EMBL" id="HBUF01027032">
    <property type="protein sequence ID" value="CAG6613262.1"/>
    <property type="molecule type" value="Transcribed_RNA"/>
</dbReference>
<name>A0A8D8LWH3_9HEMI</name>
<evidence type="ECO:0000313" key="2">
    <source>
        <dbReference type="EMBL" id="CAG6613262.1"/>
    </source>
</evidence>
<reference evidence="2" key="1">
    <citation type="submission" date="2021-05" db="EMBL/GenBank/DDBJ databases">
        <authorList>
            <person name="Alioto T."/>
            <person name="Alioto T."/>
            <person name="Gomez Garrido J."/>
        </authorList>
    </citation>
    <scope>NUCLEOTIDE SEQUENCE</scope>
</reference>
<proteinExistence type="predicted"/>
<accession>A0A8D8LWH3</accession>